<dbReference type="EMBL" id="FUZF01000014">
    <property type="protein sequence ID" value="SKB91731.1"/>
    <property type="molecule type" value="Genomic_DNA"/>
</dbReference>
<dbReference type="OrthoDB" id="706421at2"/>
<accession>A0A1T5F6H4</accession>
<organism evidence="1 2">
    <name type="scientific">Sphingobacterium nematocida</name>
    <dbReference type="NCBI Taxonomy" id="1513896"/>
    <lineage>
        <taxon>Bacteria</taxon>
        <taxon>Pseudomonadati</taxon>
        <taxon>Bacteroidota</taxon>
        <taxon>Sphingobacteriia</taxon>
        <taxon>Sphingobacteriales</taxon>
        <taxon>Sphingobacteriaceae</taxon>
        <taxon>Sphingobacterium</taxon>
    </lineage>
</organism>
<dbReference type="AlphaFoldDB" id="A0A1T5F6H4"/>
<dbReference type="Proteomes" id="UP000190150">
    <property type="component" value="Unassembled WGS sequence"/>
</dbReference>
<evidence type="ECO:0000313" key="2">
    <source>
        <dbReference type="Proteomes" id="UP000190150"/>
    </source>
</evidence>
<proteinExistence type="predicted"/>
<reference evidence="2" key="1">
    <citation type="submission" date="2017-02" db="EMBL/GenBank/DDBJ databases">
        <authorList>
            <person name="Varghese N."/>
            <person name="Submissions S."/>
        </authorList>
    </citation>
    <scope>NUCLEOTIDE SEQUENCE [LARGE SCALE GENOMIC DNA]</scope>
    <source>
        <strain evidence="2">DSM 24091</strain>
    </source>
</reference>
<sequence>MNTVPILRNFVVLIIAILLLSSCVSRLIRPSLIGTIVDFDGNPVENCTVGSAKTDKYGYFKLAEIRKNRFFFTEVFAMEAPSIFVSEHIHKDGYKDEKIEIFHKYGGGLPKGTQWSLDSIHIMESSFDDYAKLLQNSWIAVDVSDENALYLLRHNFKERCKTKKCNIISNKLYPYINKSSGDTMAISTHLNLKENGQMDVVKIRHYGYKSSSAPDFKANDTLRTWGKWSFKSNNLLLSSDFKEINGNYLVSEAEYVGYNYIILRRFEYKEVEQSRSNN</sequence>
<protein>
    <submittedName>
        <fullName evidence="1">Uncharacterized protein</fullName>
    </submittedName>
</protein>
<dbReference type="RefSeq" id="WP_079644313.1">
    <property type="nucleotide sequence ID" value="NZ_FUZF01000014.1"/>
</dbReference>
<keyword evidence="2" id="KW-1185">Reference proteome</keyword>
<name>A0A1T5F6H4_9SPHI</name>
<gene>
    <name evidence="1" type="ORF">SAMN05660841_03076</name>
</gene>
<evidence type="ECO:0000313" key="1">
    <source>
        <dbReference type="EMBL" id="SKB91731.1"/>
    </source>
</evidence>
<dbReference type="STRING" id="1513896.SAMN05660841_03076"/>